<evidence type="ECO:0000259" key="3">
    <source>
        <dbReference type="PROSITE" id="PS50071"/>
    </source>
</evidence>
<dbReference type="Gene3D" id="1.10.10.60">
    <property type="entry name" value="Homeodomain-like"/>
    <property type="match status" value="1"/>
</dbReference>
<feature type="DNA-binding region" description="Homeobox" evidence="2">
    <location>
        <begin position="3"/>
        <end position="18"/>
    </location>
</feature>
<dbReference type="GO" id="GO:0003677">
    <property type="term" value="F:DNA binding"/>
    <property type="evidence" value="ECO:0007669"/>
    <property type="project" value="UniProtKB-UniRule"/>
</dbReference>
<proteinExistence type="predicted"/>
<evidence type="ECO:0000313" key="4">
    <source>
        <dbReference type="EMBL" id="TGZ46390.1"/>
    </source>
</evidence>
<dbReference type="GO" id="GO:0005634">
    <property type="term" value="C:nucleus"/>
    <property type="evidence" value="ECO:0007669"/>
    <property type="project" value="UniProtKB-SubCell"/>
</dbReference>
<dbReference type="InterPro" id="IPR001356">
    <property type="entry name" value="HD"/>
</dbReference>
<comment type="caution">
    <text evidence="4">The sequence shown here is derived from an EMBL/GenBank/DDBJ whole genome shotgun (WGS) entry which is preliminary data.</text>
</comment>
<keyword evidence="2" id="KW-0539">Nucleus</keyword>
<dbReference type="CDD" id="cd00086">
    <property type="entry name" value="homeodomain"/>
    <property type="match status" value="1"/>
</dbReference>
<dbReference type="SUPFAM" id="SSF46689">
    <property type="entry name" value="Homeodomain-like"/>
    <property type="match status" value="1"/>
</dbReference>
<evidence type="ECO:0000256" key="2">
    <source>
        <dbReference type="PROSITE-ProRule" id="PRU00108"/>
    </source>
</evidence>
<evidence type="ECO:0000313" key="5">
    <source>
        <dbReference type="Proteomes" id="UP000310200"/>
    </source>
</evidence>
<evidence type="ECO:0000256" key="1">
    <source>
        <dbReference type="ARBA" id="ARBA00004123"/>
    </source>
</evidence>
<dbReference type="EMBL" id="QBLH01002887">
    <property type="protein sequence ID" value="TGZ46390.1"/>
    <property type="molecule type" value="Genomic_DNA"/>
</dbReference>
<dbReference type="Proteomes" id="UP000310200">
    <property type="component" value="Unassembled WGS sequence"/>
</dbReference>
<protein>
    <recommendedName>
        <fullName evidence="3">Homeobox domain-containing protein</fullName>
    </recommendedName>
</protein>
<sequence length="148" mass="16546">MGVKIWFQNHRYKCKRQAKEKAMAEQNAQNQVITQISKSCVNRFETDLNSNDAEPRKYRWVSRGPSKSRLSCGTMDSTLRRGACPHGTHHAATSSVSHHSVVAGVSHVMSSSQSLQHCSYTRSGAQQGMQQQQQPQCGAYLPLQGRAW</sequence>
<reference evidence="4 5" key="1">
    <citation type="journal article" date="2019" name="Philos. Trans. R. Soc. Lond., B, Biol. Sci.">
        <title>Ant behaviour and brain gene expression of defending hosts depend on the ecological success of the intruding social parasite.</title>
        <authorList>
            <person name="Kaur R."/>
            <person name="Stoldt M."/>
            <person name="Jongepier E."/>
            <person name="Feldmeyer B."/>
            <person name="Menzel F."/>
            <person name="Bornberg-Bauer E."/>
            <person name="Foitzik S."/>
        </authorList>
    </citation>
    <scope>NUCLEOTIDE SEQUENCE [LARGE SCALE GENOMIC DNA]</scope>
    <source>
        <tissue evidence="4">Whole body</tissue>
    </source>
</reference>
<accession>A0A4S2KBF1</accession>
<keyword evidence="5" id="KW-1185">Reference proteome</keyword>
<gene>
    <name evidence="4" type="ORF">DBV15_03657</name>
</gene>
<dbReference type="InterPro" id="IPR009057">
    <property type="entry name" value="Homeodomain-like_sf"/>
</dbReference>
<keyword evidence="2" id="KW-0238">DNA-binding</keyword>
<keyword evidence="2" id="KW-0371">Homeobox</keyword>
<name>A0A4S2KBF1_9HYME</name>
<dbReference type="AlphaFoldDB" id="A0A4S2KBF1"/>
<feature type="domain" description="Homeobox" evidence="3">
    <location>
        <begin position="1"/>
        <end position="17"/>
    </location>
</feature>
<comment type="subcellular location">
    <subcellularLocation>
        <location evidence="1 2">Nucleus</location>
    </subcellularLocation>
</comment>
<organism evidence="4 5">
    <name type="scientific">Temnothorax longispinosus</name>
    <dbReference type="NCBI Taxonomy" id="300112"/>
    <lineage>
        <taxon>Eukaryota</taxon>
        <taxon>Metazoa</taxon>
        <taxon>Ecdysozoa</taxon>
        <taxon>Arthropoda</taxon>
        <taxon>Hexapoda</taxon>
        <taxon>Insecta</taxon>
        <taxon>Pterygota</taxon>
        <taxon>Neoptera</taxon>
        <taxon>Endopterygota</taxon>
        <taxon>Hymenoptera</taxon>
        <taxon>Apocrita</taxon>
        <taxon>Aculeata</taxon>
        <taxon>Formicoidea</taxon>
        <taxon>Formicidae</taxon>
        <taxon>Myrmicinae</taxon>
        <taxon>Temnothorax</taxon>
    </lineage>
</organism>
<dbReference type="STRING" id="300112.A0A4S2KBF1"/>
<dbReference type="PROSITE" id="PS50071">
    <property type="entry name" value="HOMEOBOX_2"/>
    <property type="match status" value="1"/>
</dbReference>